<sequence>MRIWLFPTIVLTLLSALMATMYLGYVVDPEKNLHDFPIALVDLDVGDTLGSPPQWRDVGNEITEALRDGVPADKIDLRVLGIAQAERQLRSGELYGAIIIAGDFTKRLGNLGMGSVIPGEIERPTITVRTNPRTGAFASAIVGRVSDRALTEVNARIGEQLLATVTSTLGPDYALPGTTAVALRSPVEVIHTEFHPLPDGSGAGLSAFFYALVLLLAGTLGAMIVHTMVDGALGFVPTEYGPWSPHVPPARISRLRTLLLKWGVLVVAAHLVTAVLPVVASMVGMPVAQPLPLFLYSTFAVIAVGVTGLSVLAAFGSAGLLVNLIVFVILGLPSSAGSVPIEATPRYFGVLASFEPLHQVYTAVRAILYFDGDLGSGLARGFWMTLLGLTVGLVLGAVSTSVYDRVGLPRHRSATDGTARL</sequence>
<dbReference type="Gene3D" id="3.40.1710.10">
    <property type="entry name" value="abc type-2 transporter like domain"/>
    <property type="match status" value="1"/>
</dbReference>
<evidence type="ECO:0000256" key="5">
    <source>
        <dbReference type="ARBA" id="ARBA00022989"/>
    </source>
</evidence>
<evidence type="ECO:0000256" key="6">
    <source>
        <dbReference type="ARBA" id="ARBA00023136"/>
    </source>
</evidence>
<evidence type="ECO:0000313" key="10">
    <source>
        <dbReference type="Proteomes" id="UP001621418"/>
    </source>
</evidence>
<dbReference type="Proteomes" id="UP001621418">
    <property type="component" value="Chromosome"/>
</dbReference>
<keyword evidence="6 7" id="KW-0472">Membrane</keyword>
<dbReference type="RefSeq" id="WP_364655886.1">
    <property type="nucleotide sequence ID" value="NZ_CP109527.1"/>
</dbReference>
<feature type="transmembrane region" description="Helical" evidence="7">
    <location>
        <begin position="293"/>
        <end position="313"/>
    </location>
</feature>
<evidence type="ECO:0000313" key="9">
    <source>
        <dbReference type="EMBL" id="WTY39113.1"/>
    </source>
</evidence>
<keyword evidence="10" id="KW-1185">Reference proteome</keyword>
<accession>A0ABZ1NGQ5</accession>
<dbReference type="InterPro" id="IPR022703">
    <property type="entry name" value="DUF3533"/>
</dbReference>
<feature type="transmembrane region" description="Helical" evidence="7">
    <location>
        <begin position="382"/>
        <end position="403"/>
    </location>
</feature>
<evidence type="ECO:0000256" key="1">
    <source>
        <dbReference type="ARBA" id="ARBA00004651"/>
    </source>
</evidence>
<name>A0ABZ1NGQ5_9NOCA</name>
<comment type="similarity">
    <text evidence="2">Belongs to the ABC-2 integral membrane protein family.</text>
</comment>
<keyword evidence="5 7" id="KW-1133">Transmembrane helix</keyword>
<dbReference type="EMBL" id="CP109527">
    <property type="protein sequence ID" value="WTY39113.1"/>
    <property type="molecule type" value="Genomic_DNA"/>
</dbReference>
<feature type="transmembrane region" description="Helical" evidence="7">
    <location>
        <begin position="320"/>
        <end position="341"/>
    </location>
</feature>
<reference evidence="9 10" key="1">
    <citation type="submission" date="2022-10" db="EMBL/GenBank/DDBJ databases">
        <title>The complete genomes of actinobacterial strains from the NBC collection.</title>
        <authorList>
            <person name="Joergensen T.S."/>
            <person name="Alvarez Arevalo M."/>
            <person name="Sterndorff E.B."/>
            <person name="Faurdal D."/>
            <person name="Vuksanovic O."/>
            <person name="Mourched A.-S."/>
            <person name="Charusanti P."/>
            <person name="Shaw S."/>
            <person name="Blin K."/>
            <person name="Weber T."/>
        </authorList>
    </citation>
    <scope>NUCLEOTIDE SEQUENCE [LARGE SCALE GENOMIC DNA]</scope>
    <source>
        <strain evidence="9 10">NBC_01413</strain>
    </source>
</reference>
<feature type="domain" description="DUF3533" evidence="8">
    <location>
        <begin position="9"/>
        <end position="372"/>
    </location>
</feature>
<keyword evidence="3" id="KW-1003">Cell membrane</keyword>
<feature type="transmembrane region" description="Helical" evidence="7">
    <location>
        <begin position="207"/>
        <end position="225"/>
    </location>
</feature>
<dbReference type="PANTHER" id="PTHR43077:SF8">
    <property type="entry name" value="DOXORUBICIN RESISTANCE ABC TRANSPORTER PERMEASE PROTEIN DRRB"/>
    <property type="match status" value="1"/>
</dbReference>
<evidence type="ECO:0000259" key="8">
    <source>
        <dbReference type="Pfam" id="PF12051"/>
    </source>
</evidence>
<dbReference type="InterPro" id="IPR051328">
    <property type="entry name" value="T7SS_ABC-Transporter"/>
</dbReference>
<comment type="subcellular location">
    <subcellularLocation>
        <location evidence="1">Cell membrane</location>
        <topology evidence="1">Multi-pass membrane protein</topology>
    </subcellularLocation>
</comment>
<evidence type="ECO:0000256" key="4">
    <source>
        <dbReference type="ARBA" id="ARBA00022692"/>
    </source>
</evidence>
<organism evidence="9 10">
    <name type="scientific">Nocardia salmonicida</name>
    <dbReference type="NCBI Taxonomy" id="53431"/>
    <lineage>
        <taxon>Bacteria</taxon>
        <taxon>Bacillati</taxon>
        <taxon>Actinomycetota</taxon>
        <taxon>Actinomycetes</taxon>
        <taxon>Mycobacteriales</taxon>
        <taxon>Nocardiaceae</taxon>
        <taxon>Nocardia</taxon>
    </lineage>
</organism>
<proteinExistence type="inferred from homology"/>
<dbReference type="PANTHER" id="PTHR43077">
    <property type="entry name" value="TRANSPORT PERMEASE YVFS-RELATED"/>
    <property type="match status" value="1"/>
</dbReference>
<gene>
    <name evidence="9" type="ORF">OG308_15425</name>
</gene>
<evidence type="ECO:0000256" key="2">
    <source>
        <dbReference type="ARBA" id="ARBA00007783"/>
    </source>
</evidence>
<dbReference type="Pfam" id="PF12051">
    <property type="entry name" value="DUF3533"/>
    <property type="match status" value="1"/>
</dbReference>
<evidence type="ECO:0000256" key="7">
    <source>
        <dbReference type="SAM" id="Phobius"/>
    </source>
</evidence>
<evidence type="ECO:0000256" key="3">
    <source>
        <dbReference type="ARBA" id="ARBA00022475"/>
    </source>
</evidence>
<keyword evidence="4 7" id="KW-0812">Transmembrane</keyword>
<feature type="transmembrane region" description="Helical" evidence="7">
    <location>
        <begin position="262"/>
        <end position="287"/>
    </location>
</feature>
<protein>
    <submittedName>
        <fullName evidence="9">SNG1 family protein</fullName>
    </submittedName>
</protein>